<dbReference type="EMBL" id="OIVN01005402">
    <property type="protein sequence ID" value="SPD22299.1"/>
    <property type="molecule type" value="Genomic_DNA"/>
</dbReference>
<evidence type="ECO:0000313" key="2">
    <source>
        <dbReference type="EMBL" id="SPD22299.1"/>
    </source>
</evidence>
<evidence type="ECO:0000256" key="1">
    <source>
        <dbReference type="SAM" id="Phobius"/>
    </source>
</evidence>
<protein>
    <submittedName>
        <fullName evidence="2">Uncharacterized protein</fullName>
    </submittedName>
</protein>
<reference evidence="2" key="1">
    <citation type="submission" date="2018-02" db="EMBL/GenBank/DDBJ databases">
        <authorList>
            <person name="Cohen D.B."/>
            <person name="Kent A.D."/>
        </authorList>
    </citation>
    <scope>NUCLEOTIDE SEQUENCE</scope>
</reference>
<feature type="transmembrane region" description="Helical" evidence="1">
    <location>
        <begin position="7"/>
        <end position="25"/>
    </location>
</feature>
<gene>
    <name evidence="2" type="ORF">FSB_LOCUS50181</name>
</gene>
<organism evidence="2">
    <name type="scientific">Fagus sylvatica</name>
    <name type="common">Beechnut</name>
    <dbReference type="NCBI Taxonomy" id="28930"/>
    <lineage>
        <taxon>Eukaryota</taxon>
        <taxon>Viridiplantae</taxon>
        <taxon>Streptophyta</taxon>
        <taxon>Embryophyta</taxon>
        <taxon>Tracheophyta</taxon>
        <taxon>Spermatophyta</taxon>
        <taxon>Magnoliopsida</taxon>
        <taxon>eudicotyledons</taxon>
        <taxon>Gunneridae</taxon>
        <taxon>Pentapetalae</taxon>
        <taxon>rosids</taxon>
        <taxon>fabids</taxon>
        <taxon>Fagales</taxon>
        <taxon>Fagaceae</taxon>
        <taxon>Fagus</taxon>
    </lineage>
</organism>
<keyword evidence="1" id="KW-0472">Membrane</keyword>
<feature type="transmembrane region" description="Helical" evidence="1">
    <location>
        <begin position="37"/>
        <end position="55"/>
    </location>
</feature>
<name>A0A2N9IE42_FAGSY</name>
<dbReference type="AlphaFoldDB" id="A0A2N9IE42"/>
<sequence>MEACKEASLIVVILAMVPAAILRVLQPTKRTSPCLFFPMKAVPCHCLFFAATFAMRMMSCHSCGNWICFLVRGGWIGMCCLVDAPACTYSAKIELLELPQDGMGPNEEILGGLEFRQRDTKNQVSSVLVIELPNCISFPSSISLID</sequence>
<accession>A0A2N9IE42</accession>
<proteinExistence type="predicted"/>
<keyword evidence="1" id="KW-1133">Transmembrane helix</keyword>
<keyword evidence="1" id="KW-0812">Transmembrane</keyword>